<evidence type="ECO:0000313" key="2">
    <source>
        <dbReference type="Proteomes" id="UP000323317"/>
    </source>
</evidence>
<protein>
    <submittedName>
        <fullName evidence="1">Uncharacterized protein</fullName>
    </submittedName>
</protein>
<gene>
    <name evidence="1" type="ORF">FZC79_03925</name>
</gene>
<evidence type="ECO:0000313" key="1">
    <source>
        <dbReference type="EMBL" id="TYR76854.1"/>
    </source>
</evidence>
<dbReference type="EMBL" id="VTEH01000002">
    <property type="protein sequence ID" value="TYR76854.1"/>
    <property type="molecule type" value="Genomic_DNA"/>
</dbReference>
<dbReference type="AlphaFoldDB" id="A0A5D4KHV9"/>
<comment type="caution">
    <text evidence="1">The sequence shown here is derived from an EMBL/GenBank/DDBJ whole genome shotgun (WGS) entry which is preliminary data.</text>
</comment>
<name>A0A5D4KHV9_9BACI</name>
<proteinExistence type="predicted"/>
<organism evidence="1 2">
    <name type="scientific">Rossellomorea vietnamensis</name>
    <dbReference type="NCBI Taxonomy" id="218284"/>
    <lineage>
        <taxon>Bacteria</taxon>
        <taxon>Bacillati</taxon>
        <taxon>Bacillota</taxon>
        <taxon>Bacilli</taxon>
        <taxon>Bacillales</taxon>
        <taxon>Bacillaceae</taxon>
        <taxon>Rossellomorea</taxon>
    </lineage>
</organism>
<dbReference type="Proteomes" id="UP000323317">
    <property type="component" value="Unassembled WGS sequence"/>
</dbReference>
<sequence length="115" mass="12578">MLEICLKWVLLRSGAGASAGDVYEAGAASVGSRRILLEICMRMVLLRSGPGEFAGDMYEAGAASVGSRVICVRYVRSASYFGHDRLIFLKVCMTMRINGQEMPHLQPNKLEEGVH</sequence>
<reference evidence="1 2" key="1">
    <citation type="submission" date="2019-08" db="EMBL/GenBank/DDBJ databases">
        <title>Bacillus genomes from the desert of Cuatro Cienegas, Coahuila.</title>
        <authorList>
            <person name="Olmedo-Alvarez G."/>
        </authorList>
    </citation>
    <scope>NUCLEOTIDE SEQUENCE [LARGE SCALE GENOMIC DNA]</scope>
    <source>
        <strain evidence="1 2">CH40_1T</strain>
    </source>
</reference>
<dbReference type="RefSeq" id="WP_148945560.1">
    <property type="nucleotide sequence ID" value="NZ_VTEH01000002.1"/>
</dbReference>
<accession>A0A5D4KHV9</accession>